<evidence type="ECO:0000256" key="5">
    <source>
        <dbReference type="ARBA" id="ARBA00022846"/>
    </source>
</evidence>
<evidence type="ECO:0000256" key="8">
    <source>
        <dbReference type="ARBA" id="ARBA00023212"/>
    </source>
</evidence>
<evidence type="ECO:0000256" key="11">
    <source>
        <dbReference type="SAM" id="MobiDB-lite"/>
    </source>
</evidence>
<dbReference type="PROSITE" id="PS51450">
    <property type="entry name" value="LRR"/>
    <property type="match status" value="3"/>
</dbReference>
<dbReference type="SMART" id="SM00365">
    <property type="entry name" value="LRR_SD22"/>
    <property type="match status" value="4"/>
</dbReference>
<keyword evidence="5" id="KW-0282">Flagellum</keyword>
<dbReference type="FunFam" id="3.80.10.10:FF:001051">
    <property type="entry name" value="Leucine-rich repeat-containing 23"/>
    <property type="match status" value="1"/>
</dbReference>
<keyword evidence="4" id="KW-0677">Repeat</keyword>
<feature type="region of interest" description="Disordered" evidence="11">
    <location>
        <begin position="1"/>
        <end position="23"/>
    </location>
</feature>
<evidence type="ECO:0000256" key="10">
    <source>
        <dbReference type="ARBA" id="ARBA00071477"/>
    </source>
</evidence>
<proteinExistence type="predicted"/>
<reference evidence="12" key="1">
    <citation type="submission" date="2023-09" db="UniProtKB">
        <authorList>
            <consortium name="Ensembl"/>
        </authorList>
    </citation>
    <scope>IDENTIFICATION</scope>
</reference>
<evidence type="ECO:0000256" key="6">
    <source>
        <dbReference type="ARBA" id="ARBA00023054"/>
    </source>
</evidence>
<keyword evidence="7" id="KW-0969">Cilium</keyword>
<dbReference type="Ensembl" id="ENSPNYT00000020602.1">
    <property type="protein sequence ID" value="ENSPNYP00000020106.1"/>
    <property type="gene ID" value="ENSPNYG00000015198.1"/>
</dbReference>
<dbReference type="Pfam" id="PF00560">
    <property type="entry name" value="LRR_1"/>
    <property type="match status" value="1"/>
</dbReference>
<accession>A0A3B4GF29</accession>
<evidence type="ECO:0000256" key="3">
    <source>
        <dbReference type="ARBA" id="ARBA00022614"/>
    </source>
</evidence>
<dbReference type="GeneTree" id="ENSGT00940000159748"/>
<comment type="subcellular location">
    <subcellularLocation>
        <location evidence="1">Cytoplasm</location>
        <location evidence="1">Cytoskeleton</location>
        <location evidence="1">Flagellum axoneme</location>
    </subcellularLocation>
</comment>
<keyword evidence="9" id="KW-0966">Cell projection</keyword>
<dbReference type="InterPro" id="IPR032675">
    <property type="entry name" value="LRR_dom_sf"/>
</dbReference>
<name>A0A3B4GF29_9CICH</name>
<evidence type="ECO:0000256" key="9">
    <source>
        <dbReference type="ARBA" id="ARBA00023273"/>
    </source>
</evidence>
<sequence length="335" mass="37768">MSDFDEDPVLSDVEGGEEHLKEAENEKVEVQHLTQEIISEGLSLLCRTGNGLAHAFVKLNLQKRGLEDIAAINSYIHIRFLDLSNNHLTDLSPLSSLTQLLWLKVDNNSVMCFKEQPFAQLTYLQWLSIAMNQLTDVDGLVGPALESLNLTGNHIQRLNGFQYGSFVNLVTLELRGNHLETTDGINLPHLQQLYLAQNAIKRLEGLEKLERLTTLHLRDNQLESLDGLSPSMKCLQYLNARGNAIIDEPALRYIGFLSQSLRVLVLSGNPVAENSEYRINVLIVVPQLERLDKNPVFPEERAEAWERIRCLPVDTAETQTSVLTSKFFLSRDVVD</sequence>
<organism evidence="12">
    <name type="scientific">Pundamilia nyererei</name>
    <dbReference type="NCBI Taxonomy" id="303518"/>
    <lineage>
        <taxon>Eukaryota</taxon>
        <taxon>Metazoa</taxon>
        <taxon>Chordata</taxon>
        <taxon>Craniata</taxon>
        <taxon>Vertebrata</taxon>
        <taxon>Euteleostomi</taxon>
        <taxon>Actinopterygii</taxon>
        <taxon>Neopterygii</taxon>
        <taxon>Teleostei</taxon>
        <taxon>Neoteleostei</taxon>
        <taxon>Acanthomorphata</taxon>
        <taxon>Ovalentaria</taxon>
        <taxon>Cichlomorphae</taxon>
        <taxon>Cichliformes</taxon>
        <taxon>Cichlidae</taxon>
        <taxon>African cichlids</taxon>
        <taxon>Pseudocrenilabrinae</taxon>
        <taxon>Haplochromini</taxon>
        <taxon>Pundamilia</taxon>
    </lineage>
</organism>
<dbReference type="Pfam" id="PF14580">
    <property type="entry name" value="LRR_9"/>
    <property type="match status" value="1"/>
</dbReference>
<dbReference type="SUPFAM" id="SSF52058">
    <property type="entry name" value="L domain-like"/>
    <property type="match status" value="1"/>
</dbReference>
<dbReference type="Gene3D" id="3.80.10.10">
    <property type="entry name" value="Ribonuclease Inhibitor"/>
    <property type="match status" value="2"/>
</dbReference>
<evidence type="ECO:0000256" key="2">
    <source>
        <dbReference type="ARBA" id="ARBA00022490"/>
    </source>
</evidence>
<dbReference type="STRING" id="303518.ENSPNYP00000020106"/>
<dbReference type="AlphaFoldDB" id="A0A3B4GF29"/>
<evidence type="ECO:0000313" key="12">
    <source>
        <dbReference type="Ensembl" id="ENSPNYP00000020106.1"/>
    </source>
</evidence>
<dbReference type="InterPro" id="IPR001611">
    <property type="entry name" value="Leu-rich_rpt"/>
</dbReference>
<evidence type="ECO:0000256" key="7">
    <source>
        <dbReference type="ARBA" id="ARBA00023069"/>
    </source>
</evidence>
<keyword evidence="2" id="KW-0963">Cytoplasm</keyword>
<evidence type="ECO:0000256" key="1">
    <source>
        <dbReference type="ARBA" id="ARBA00004611"/>
    </source>
</evidence>
<dbReference type="PANTHER" id="PTHR18849">
    <property type="entry name" value="LEUCINE RICH REPEAT PROTEIN"/>
    <property type="match status" value="1"/>
</dbReference>
<keyword evidence="3" id="KW-0433">Leucine-rich repeat</keyword>
<evidence type="ECO:0000256" key="4">
    <source>
        <dbReference type="ARBA" id="ARBA00022737"/>
    </source>
</evidence>
<keyword evidence="6" id="KW-0175">Coiled coil</keyword>
<keyword evidence="8" id="KW-0206">Cytoskeleton</keyword>
<protein>
    <recommendedName>
        <fullName evidence="10">Leucine-rich repeat-containing protein 23</fullName>
    </recommendedName>
</protein>
<dbReference type="PANTHER" id="PTHR18849:SF3">
    <property type="entry name" value="LEUCINE RICH REPEAT CONTAINING 23"/>
    <property type="match status" value="1"/>
</dbReference>